<dbReference type="AlphaFoldDB" id="A0A939GNU8"/>
<accession>A0A939GNU8</accession>
<evidence type="ECO:0000256" key="1">
    <source>
        <dbReference type="SAM" id="SignalP"/>
    </source>
</evidence>
<dbReference type="Gene3D" id="2.60.120.1130">
    <property type="match status" value="1"/>
</dbReference>
<sequence length="661" mass="74434">MTHLLPALFSLALSLMPLISWSQAAVKPPEVRFGQVTVADFALKPVPNDTTAEAVVLYESVETEFELGSYINMVSTYFSRIRINKKSGYGQATLTVELGNSGKIRRLEGMTYLLKDGQIVRNKMDKDAIQIEEVTDDNHIQKFTLPGVEEGCIIEYRYTWVSPQARTLSSWNFQHSIPVIWSDFKATVSNYYFQQAILTGYLPLTINEAKPSSVSLRSEGSWQLHFAMANVPAFRDEPFITTPRDYMARVEFELASATASGVRSKKYFGNWEDVDNKLLKSDYFVDQYKKAPYFRGVASNIMNEVSANDTLARVKAAYEFVRTTMTWNERCSLYSMQLKKVLDLKKGDVADLNFMLIGLLRDLGLVANPLILSTRNHGHVDEDVGLLRNFNYVVAHLTLGGKDFVLDATDRFVKPGMLPLRALNGSGRLILPDGKSRFVSLTPTERNTRTESALLTLSTTGELTGTMSYAYGGYGDVEARRSVAVLGREKLLEEVKHMKPAWQIEKIDISDFTDNKLPLTIDYVLTLPEGAQVAGDRMYFQPLLTEGISKNPFKQPERQFPVDFAVPSDETFMATYTLPNGYTVEELPKPLALSLPNNGGRFNYQVQQQGNQLLVVSRISIRKPVFPANEYVLLKEFYEKILLKHGEQIVLKKGATLAEKK</sequence>
<comment type="caution">
    <text evidence="2">The sequence shown here is derived from an EMBL/GenBank/DDBJ whole genome shotgun (WGS) entry which is preliminary data.</text>
</comment>
<name>A0A939GNU8_9BACT</name>
<keyword evidence="3" id="KW-1185">Reference proteome</keyword>
<evidence type="ECO:0000313" key="3">
    <source>
        <dbReference type="Proteomes" id="UP000664034"/>
    </source>
</evidence>
<organism evidence="2 3">
    <name type="scientific">Fibrella rubiginis</name>
    <dbReference type="NCBI Taxonomy" id="2817060"/>
    <lineage>
        <taxon>Bacteria</taxon>
        <taxon>Pseudomonadati</taxon>
        <taxon>Bacteroidota</taxon>
        <taxon>Cytophagia</taxon>
        <taxon>Cytophagales</taxon>
        <taxon>Spirosomataceae</taxon>
        <taxon>Fibrella</taxon>
    </lineage>
</organism>
<dbReference type="EMBL" id="JAFMYV010000018">
    <property type="protein sequence ID" value="MBO0939888.1"/>
    <property type="molecule type" value="Genomic_DNA"/>
</dbReference>
<dbReference type="Gene3D" id="2.60.40.3140">
    <property type="match status" value="1"/>
</dbReference>
<gene>
    <name evidence="2" type="ORF">J2I47_25305</name>
</gene>
<keyword evidence="1" id="KW-0732">Signal</keyword>
<reference evidence="2" key="1">
    <citation type="submission" date="2021-03" db="EMBL/GenBank/DDBJ databases">
        <title>Fibrella sp. HMF5335 genome sequencing and assembly.</title>
        <authorList>
            <person name="Kang H."/>
            <person name="Kim H."/>
            <person name="Bae S."/>
            <person name="Joh K."/>
        </authorList>
    </citation>
    <scope>NUCLEOTIDE SEQUENCE</scope>
    <source>
        <strain evidence="2">HMF5335</strain>
    </source>
</reference>
<dbReference type="Gene3D" id="3.10.620.30">
    <property type="match status" value="1"/>
</dbReference>
<feature type="signal peptide" evidence="1">
    <location>
        <begin position="1"/>
        <end position="24"/>
    </location>
</feature>
<dbReference type="RefSeq" id="WP_207367418.1">
    <property type="nucleotide sequence ID" value="NZ_JAFMYV010000018.1"/>
</dbReference>
<dbReference type="Proteomes" id="UP000664034">
    <property type="component" value="Unassembled WGS sequence"/>
</dbReference>
<evidence type="ECO:0000313" key="2">
    <source>
        <dbReference type="EMBL" id="MBO0939888.1"/>
    </source>
</evidence>
<feature type="chain" id="PRO_5037934429" evidence="1">
    <location>
        <begin position="25"/>
        <end position="661"/>
    </location>
</feature>
<proteinExistence type="predicted"/>
<protein>
    <submittedName>
        <fullName evidence="2">Transglutaminase</fullName>
    </submittedName>
</protein>